<dbReference type="Proteomes" id="UP000308886">
    <property type="component" value="Unassembled WGS sequence"/>
</dbReference>
<protein>
    <submittedName>
        <fullName evidence="1">DUF4738 domain-containing protein</fullName>
    </submittedName>
</protein>
<keyword evidence="2" id="KW-1185">Reference proteome</keyword>
<proteinExistence type="predicted"/>
<name>A0AC61QPJ0_9BACT</name>
<sequence>MLKTHIILSLTSILILASCNDKQEKHDIIVPAPQVETKKGTQQMKDVRQERNVKWLGKDYSVSVMRTADKSLPLIKDENGQEYYDNAIDVKVLRADGTKAFNKKFTKQDFIPYAGNNNITKNGVLLGIVLEKVEDSNLVFAVSVGYPDMQSDTFIPLVMKIGRTGNMSIALDTQIDHNAEIGNEDEDGV</sequence>
<dbReference type="EMBL" id="SRZC01000014">
    <property type="protein sequence ID" value="TGX81729.1"/>
    <property type="molecule type" value="Genomic_DNA"/>
</dbReference>
<comment type="caution">
    <text evidence="1">The sequence shown here is derived from an EMBL/GenBank/DDBJ whole genome shotgun (WGS) entry which is preliminary data.</text>
</comment>
<evidence type="ECO:0000313" key="2">
    <source>
        <dbReference type="Proteomes" id="UP000308886"/>
    </source>
</evidence>
<evidence type="ECO:0000313" key="1">
    <source>
        <dbReference type="EMBL" id="TGX81729.1"/>
    </source>
</evidence>
<organism evidence="1 2">
    <name type="scientific">Palleniella muris</name>
    <dbReference type="NCBI Taxonomy" id="3038145"/>
    <lineage>
        <taxon>Bacteria</taxon>
        <taxon>Pseudomonadati</taxon>
        <taxon>Bacteroidota</taxon>
        <taxon>Bacteroidia</taxon>
        <taxon>Bacteroidales</taxon>
        <taxon>Prevotellaceae</taxon>
        <taxon>Palleniella</taxon>
    </lineage>
</organism>
<gene>
    <name evidence="1" type="ORF">E5358_09360</name>
</gene>
<reference evidence="1" key="1">
    <citation type="submission" date="2019-04" db="EMBL/GenBank/DDBJ databases">
        <title>Microbes associate with the intestines of laboratory mice.</title>
        <authorList>
            <person name="Navarre W."/>
            <person name="Wong E."/>
            <person name="Huang K."/>
            <person name="Tropini C."/>
            <person name="Ng K."/>
            <person name="Yu B."/>
        </authorList>
    </citation>
    <scope>NUCLEOTIDE SEQUENCE</scope>
    <source>
        <strain evidence="1">NM73_A23</strain>
    </source>
</reference>
<accession>A0AC61QPJ0</accession>